<name>A0A4V3YX34_9BURK</name>
<dbReference type="AlphaFoldDB" id="A0A4V3YX34"/>
<keyword evidence="1" id="KW-0732">Signal</keyword>
<dbReference type="EMBL" id="SSWX01000010">
    <property type="protein sequence ID" value="THJ33432.1"/>
    <property type="molecule type" value="Genomic_DNA"/>
</dbReference>
<protein>
    <submittedName>
        <fullName evidence="2">Peptidase M20</fullName>
    </submittedName>
</protein>
<dbReference type="SUPFAM" id="SSF53187">
    <property type="entry name" value="Zn-dependent exopeptidases"/>
    <property type="match status" value="1"/>
</dbReference>
<accession>A0A4V3YX34</accession>
<reference evidence="2 3" key="1">
    <citation type="submission" date="2019-04" db="EMBL/GenBank/DDBJ databases">
        <title>Lampropedia sp YIM MLB12 draf genome.</title>
        <authorList>
            <person name="Wang Y.-X."/>
        </authorList>
    </citation>
    <scope>NUCLEOTIDE SEQUENCE [LARGE SCALE GENOMIC DNA]</scope>
    <source>
        <strain evidence="2 3">YIM MLB12</strain>
    </source>
</reference>
<proteinExistence type="predicted"/>
<feature type="signal peptide" evidence="1">
    <location>
        <begin position="1"/>
        <end position="19"/>
    </location>
</feature>
<dbReference type="OrthoDB" id="9783294at2"/>
<evidence type="ECO:0000256" key="1">
    <source>
        <dbReference type="SAM" id="SignalP"/>
    </source>
</evidence>
<keyword evidence="3" id="KW-1185">Reference proteome</keyword>
<dbReference type="Proteomes" id="UP000306236">
    <property type="component" value="Unassembled WGS sequence"/>
</dbReference>
<evidence type="ECO:0000313" key="2">
    <source>
        <dbReference type="EMBL" id="THJ33432.1"/>
    </source>
</evidence>
<feature type="chain" id="PRO_5020625232" evidence="1">
    <location>
        <begin position="20"/>
        <end position="585"/>
    </location>
</feature>
<sequence>MTTAPAFRFSPLWSAASVAVLLSACGGGSDSDSTSPPVPQRPQATQIINGVPGVDPLVANAAEKIIADAKIQAIAAELNTPAGEKARFNQHMELVRIASPSRYEHRMAAEIHKRMLNEWGFNASEVKTNAAGLLPGSDVQIVDGLPVYNACVEIKGSYSSSPNAKAYNGQYPKVLIESHIDVVNPEVLPPESNPYLPIRLQPLTEPVVKTPQELAAIETQLQFDSNGRIIEDAQYAQARKWFANEKAAREGGGVRIYVPGYSDAMSNTSALFTLAHMFKKYKLQPVYDVWICGTGGEEGKGNLAGMKQLYGFDQDLGTGSNPLNFVTNFGSEGGGTINFTGSYRFEMKFKAPAIPGSGPNPVEAMAATIARIADIKTPSELRSDALKTTYTVGQASCESPQLGSDVIPSCTLLVDMRSERTETLNEVRASIEPTFVAGMTAENQRWGQADGVQQAVSIEQMWYGLRPAFVNGDTANLALQAGWQAARAADVDMAEKVPSGSTSLNDNVPANTGVPTYNWSLGSNAVVAGTHAFWEWGTKGDPAIETKRIQRALTAVLIASGYHLADGSVIEPAVGPIGARTREVQ</sequence>
<organism evidence="2 3">
    <name type="scientific">Lampropedia aestuarii</name>
    <dbReference type="NCBI Taxonomy" id="2562762"/>
    <lineage>
        <taxon>Bacteria</taxon>
        <taxon>Pseudomonadati</taxon>
        <taxon>Pseudomonadota</taxon>
        <taxon>Betaproteobacteria</taxon>
        <taxon>Burkholderiales</taxon>
        <taxon>Comamonadaceae</taxon>
        <taxon>Lampropedia</taxon>
    </lineage>
</organism>
<dbReference type="Gene3D" id="3.40.630.10">
    <property type="entry name" value="Zn peptidases"/>
    <property type="match status" value="1"/>
</dbReference>
<evidence type="ECO:0000313" key="3">
    <source>
        <dbReference type="Proteomes" id="UP000306236"/>
    </source>
</evidence>
<comment type="caution">
    <text evidence="2">The sequence shown here is derived from an EMBL/GenBank/DDBJ whole genome shotgun (WGS) entry which is preliminary data.</text>
</comment>
<gene>
    <name evidence="2" type="ORF">E8K88_09105</name>
</gene>
<dbReference type="RefSeq" id="WP_136406357.1">
    <property type="nucleotide sequence ID" value="NZ_SSWX01000010.1"/>
</dbReference>